<protein>
    <submittedName>
        <fullName evidence="2">ABC-2 type transport system permease protein</fullName>
    </submittedName>
</protein>
<organism evidence="2 3">
    <name type="scientific">Humibacillus xanthopallidus</name>
    <dbReference type="NCBI Taxonomy" id="412689"/>
    <lineage>
        <taxon>Bacteria</taxon>
        <taxon>Bacillati</taxon>
        <taxon>Actinomycetota</taxon>
        <taxon>Actinomycetes</taxon>
        <taxon>Micrococcales</taxon>
        <taxon>Intrasporangiaceae</taxon>
        <taxon>Humibacillus</taxon>
    </lineage>
</organism>
<proteinExistence type="predicted"/>
<keyword evidence="1" id="KW-0812">Transmembrane</keyword>
<keyword evidence="3" id="KW-1185">Reference proteome</keyword>
<comment type="caution">
    <text evidence="2">The sequence shown here is derived from an EMBL/GenBank/DDBJ whole genome shotgun (WGS) entry which is preliminary data.</text>
</comment>
<dbReference type="RefSeq" id="WP_141844961.1">
    <property type="nucleotide sequence ID" value="NZ_VFPM01000002.1"/>
</dbReference>
<evidence type="ECO:0000256" key="1">
    <source>
        <dbReference type="SAM" id="Phobius"/>
    </source>
</evidence>
<reference evidence="2 3" key="1">
    <citation type="submission" date="2019-06" db="EMBL/GenBank/DDBJ databases">
        <title>Genome sequencing of plant associated microbes to promote plant fitness in Sorghum bicolor and Oryza sativa.</title>
        <authorList>
            <person name="Coleman-Derr D."/>
        </authorList>
    </citation>
    <scope>NUCLEOTIDE SEQUENCE [LARGE SCALE GENOMIC DNA]</scope>
    <source>
        <strain evidence="2 3">KV-663</strain>
    </source>
</reference>
<dbReference type="Proteomes" id="UP000316747">
    <property type="component" value="Unassembled WGS sequence"/>
</dbReference>
<feature type="transmembrane region" description="Helical" evidence="1">
    <location>
        <begin position="42"/>
        <end position="59"/>
    </location>
</feature>
<keyword evidence="1" id="KW-0472">Membrane</keyword>
<feature type="transmembrane region" description="Helical" evidence="1">
    <location>
        <begin position="194"/>
        <end position="219"/>
    </location>
</feature>
<feature type="transmembrane region" description="Helical" evidence="1">
    <location>
        <begin position="339"/>
        <end position="357"/>
    </location>
</feature>
<gene>
    <name evidence="2" type="ORF">FBY41_2995</name>
</gene>
<accession>A0A543HXF8</accession>
<dbReference type="AlphaFoldDB" id="A0A543HXF8"/>
<evidence type="ECO:0000313" key="3">
    <source>
        <dbReference type="Proteomes" id="UP000316747"/>
    </source>
</evidence>
<keyword evidence="1" id="KW-1133">Transmembrane helix</keyword>
<feature type="transmembrane region" description="Helical" evidence="1">
    <location>
        <begin position="152"/>
        <end position="173"/>
    </location>
</feature>
<evidence type="ECO:0000313" key="2">
    <source>
        <dbReference type="EMBL" id="TQM62950.1"/>
    </source>
</evidence>
<name>A0A543HXF8_9MICO</name>
<feature type="transmembrane region" description="Helical" evidence="1">
    <location>
        <begin position="273"/>
        <end position="293"/>
    </location>
</feature>
<dbReference type="EMBL" id="VFPM01000002">
    <property type="protein sequence ID" value="TQM62950.1"/>
    <property type="molecule type" value="Genomic_DNA"/>
</dbReference>
<feature type="transmembrane region" description="Helical" evidence="1">
    <location>
        <begin position="246"/>
        <end position="266"/>
    </location>
</feature>
<dbReference type="OrthoDB" id="3819831at2"/>
<sequence length="363" mass="37816">MSGTLLTPESGPRTRVRPTGTSFVGLVGVELRRLWWRRMAKVVLVAVVAFVGVSAYAAYQQTRPEALAERIEDYSSIVAETTRQNASIPADEKAAQIEACQRDEAATGADTSGGAPVDFRCEQMFDPPSPESFGIVAAERTAITSSIVESGLWIFGFLAFILGASFVAAEFAAGSMGNWLTFEPRRVRVGTSKLVAAGLGGLAVGGLGVGLATLGATLVTTVNRPGADLPVAAAPIVPGDTAAQSLLRVVAIVGLGGLGGAVIGLLLRSTAGVIGLVVGWLVLVEAFVASAFAEGRLQPWFLRTNIEGFVSDGTTYFATRCGVDGCQTVSMPHSYTASWIYLLVVTSLGVTAALLAFRARDVT</sequence>